<evidence type="ECO:0000313" key="7">
    <source>
        <dbReference type="Proteomes" id="UP000199103"/>
    </source>
</evidence>
<dbReference type="InterPro" id="IPR017871">
    <property type="entry name" value="ABC_transporter-like_CS"/>
</dbReference>
<dbReference type="Gene3D" id="3.40.50.300">
    <property type="entry name" value="P-loop containing nucleotide triphosphate hydrolases"/>
    <property type="match status" value="1"/>
</dbReference>
<name>A0A1H1UFB2_9ACTN</name>
<dbReference type="OrthoDB" id="5357528at2"/>
<dbReference type="GO" id="GO:0016887">
    <property type="term" value="F:ATP hydrolysis activity"/>
    <property type="evidence" value="ECO:0007669"/>
    <property type="project" value="InterPro"/>
</dbReference>
<reference evidence="6 7" key="1">
    <citation type="submission" date="2016-10" db="EMBL/GenBank/DDBJ databases">
        <authorList>
            <person name="de Groot N.N."/>
        </authorList>
    </citation>
    <scope>NUCLEOTIDE SEQUENCE [LARGE SCALE GENOMIC DNA]</scope>
    <source>
        <strain evidence="6 7">DSM 21800</strain>
    </source>
</reference>
<dbReference type="Pfam" id="PF00005">
    <property type="entry name" value="ABC_tran"/>
    <property type="match status" value="1"/>
</dbReference>
<dbReference type="Proteomes" id="UP000199103">
    <property type="component" value="Chromosome I"/>
</dbReference>
<keyword evidence="7" id="KW-1185">Reference proteome</keyword>
<evidence type="ECO:0000259" key="5">
    <source>
        <dbReference type="PROSITE" id="PS50893"/>
    </source>
</evidence>
<protein>
    <submittedName>
        <fullName evidence="6">Peptide/nickel transport system ATP-binding protein</fullName>
    </submittedName>
</protein>
<dbReference type="InterPro" id="IPR003593">
    <property type="entry name" value="AAA+_ATPase"/>
</dbReference>
<dbReference type="SMART" id="SM00382">
    <property type="entry name" value="AAA"/>
    <property type="match status" value="1"/>
</dbReference>
<gene>
    <name evidence="6" type="ORF">SAMN04489812_2764</name>
</gene>
<dbReference type="PANTHER" id="PTHR43776">
    <property type="entry name" value="TRANSPORT ATP-BINDING PROTEIN"/>
    <property type="match status" value="1"/>
</dbReference>
<dbReference type="PANTHER" id="PTHR43776:SF7">
    <property type="entry name" value="D,D-DIPEPTIDE TRANSPORT ATP-BINDING PROTEIN DDPF-RELATED"/>
    <property type="match status" value="1"/>
</dbReference>
<dbReference type="SUPFAM" id="SSF52540">
    <property type="entry name" value="P-loop containing nucleoside triphosphate hydrolases"/>
    <property type="match status" value="1"/>
</dbReference>
<dbReference type="STRING" id="630515.SAMN04489812_2764"/>
<keyword evidence="2" id="KW-0813">Transport</keyword>
<proteinExistence type="inferred from homology"/>
<dbReference type="AlphaFoldDB" id="A0A1H1UFB2"/>
<dbReference type="InterPro" id="IPR050319">
    <property type="entry name" value="ABC_transp_ATP-bind"/>
</dbReference>
<evidence type="ECO:0000313" key="6">
    <source>
        <dbReference type="EMBL" id="SDS71177.1"/>
    </source>
</evidence>
<comment type="similarity">
    <text evidence="1">Belongs to the ABC transporter superfamily.</text>
</comment>
<dbReference type="CDD" id="cd03257">
    <property type="entry name" value="ABC_NikE_OppD_transporters"/>
    <property type="match status" value="1"/>
</dbReference>
<keyword evidence="4 6" id="KW-0067">ATP-binding</keyword>
<dbReference type="RefSeq" id="WP_157683448.1">
    <property type="nucleotide sequence ID" value="NZ_LT629772.1"/>
</dbReference>
<evidence type="ECO:0000256" key="3">
    <source>
        <dbReference type="ARBA" id="ARBA00022741"/>
    </source>
</evidence>
<dbReference type="EMBL" id="LT629772">
    <property type="protein sequence ID" value="SDS71177.1"/>
    <property type="molecule type" value="Genomic_DNA"/>
</dbReference>
<dbReference type="PROSITE" id="PS00211">
    <property type="entry name" value="ABC_TRANSPORTER_1"/>
    <property type="match status" value="1"/>
</dbReference>
<dbReference type="GO" id="GO:0005524">
    <property type="term" value="F:ATP binding"/>
    <property type="evidence" value="ECO:0007669"/>
    <property type="project" value="UniProtKB-KW"/>
</dbReference>
<evidence type="ECO:0000256" key="2">
    <source>
        <dbReference type="ARBA" id="ARBA00022448"/>
    </source>
</evidence>
<dbReference type="GO" id="GO:0055085">
    <property type="term" value="P:transmembrane transport"/>
    <property type="evidence" value="ECO:0007669"/>
    <property type="project" value="UniProtKB-ARBA"/>
</dbReference>
<organism evidence="6 7">
    <name type="scientific">Microlunatus soli</name>
    <dbReference type="NCBI Taxonomy" id="630515"/>
    <lineage>
        <taxon>Bacteria</taxon>
        <taxon>Bacillati</taxon>
        <taxon>Actinomycetota</taxon>
        <taxon>Actinomycetes</taxon>
        <taxon>Propionibacteriales</taxon>
        <taxon>Propionibacteriaceae</taxon>
        <taxon>Microlunatus</taxon>
    </lineage>
</organism>
<dbReference type="PROSITE" id="PS50893">
    <property type="entry name" value="ABC_TRANSPORTER_2"/>
    <property type="match status" value="1"/>
</dbReference>
<evidence type="ECO:0000256" key="1">
    <source>
        <dbReference type="ARBA" id="ARBA00005417"/>
    </source>
</evidence>
<feature type="domain" description="ABC transporter" evidence="5">
    <location>
        <begin position="17"/>
        <end position="261"/>
    </location>
</feature>
<sequence>MTLSDQPGAGAGRAPLLELTDLSQTFRTGHGRHAQTVHALDRVSLRVDDGEVVGLVGESGSGKSTLARVVCGLQGYDGGEVRFDGRVLGPRRRTVDRRAIQLVFQDPYASLDPRMTIRQTLGEVLGVHRIVDRRQLRTRSAELLELVQLPSRLLDSRPSGMSGGQRQRVAIARALAVNPRLLIADEAVAALDVSVQAGIVNLLDDLRTELGLTILFIAHDLAVVRSLCDRVAVIYQGVIVEDRPAADLFADPQDDYTRRLLSAVPRLDGRRTTALGDDYSR</sequence>
<dbReference type="InterPro" id="IPR027417">
    <property type="entry name" value="P-loop_NTPase"/>
</dbReference>
<dbReference type="InterPro" id="IPR003439">
    <property type="entry name" value="ABC_transporter-like_ATP-bd"/>
</dbReference>
<evidence type="ECO:0000256" key="4">
    <source>
        <dbReference type="ARBA" id="ARBA00022840"/>
    </source>
</evidence>
<accession>A0A1H1UFB2</accession>
<keyword evidence="3" id="KW-0547">Nucleotide-binding</keyword>